<evidence type="ECO:0000313" key="7">
    <source>
        <dbReference type="Ensembl" id="ENSPTXP00000005258.1"/>
    </source>
</evidence>
<feature type="region of interest" description="Disordered" evidence="4">
    <location>
        <begin position="1313"/>
        <end position="1342"/>
    </location>
</feature>
<dbReference type="Gene3D" id="2.60.40.150">
    <property type="entry name" value="C2 domain"/>
    <property type="match status" value="1"/>
</dbReference>
<feature type="coiled-coil region" evidence="3">
    <location>
        <begin position="1189"/>
        <end position="1291"/>
    </location>
</feature>
<dbReference type="Proteomes" id="UP000472273">
    <property type="component" value="Unplaced"/>
</dbReference>
<dbReference type="PANTHER" id="PTHR10194">
    <property type="entry name" value="RAS GTPASE-ACTIVATING PROTEINS"/>
    <property type="match status" value="1"/>
</dbReference>
<gene>
    <name evidence="7" type="primary">RASAL2</name>
</gene>
<feature type="region of interest" description="Disordered" evidence="4">
    <location>
        <begin position="842"/>
        <end position="863"/>
    </location>
</feature>
<keyword evidence="3" id="KW-0175">Coiled coil</keyword>
<dbReference type="GO" id="GO:0005096">
    <property type="term" value="F:GTPase activator activity"/>
    <property type="evidence" value="ECO:0007669"/>
    <property type="project" value="UniProtKB-KW"/>
</dbReference>
<sequence length="1342" mass="152384">MSVFKKYPSPALFQRSVSEQDGNTTEIGCSLKDYHWYHQVKNKKLYEDAGLDLAKLLGTYRWQTTPRFHWKMTKRTDASKANEHPLRLPTLIADGCQEDPEEKVAMPATRTFRVPFFRSVSEPAPHWRDRNPKPLLQPEGGEQDSYFIRGFFSTISGSLSKVLSWREERDLAVTDEMEDKHMDLAEDVKGPATHRLSCGQSPDSETIIWETKYCILTNSQLVLLNKEKEAAVEGGQEQPAEPTKGRCLRRTVSVPSEGQFPDYPPEGATKLEVPPEKSPRRRSISGTSNPTDTSNTSPFRVPGFFSRRLRGSIKRTKSQSKLDRNTSFRRQTIEERSPGLSKLKQSFSHESLLSPGGSIETFDFGTADNVFVMPLHSSIIGRDFCFEDNCRRDENMLRLWIIEAKGLAPKKKYFCEICLDEILVARTTSKSKADNIFWGEQFEFSGLPPTYHITVHIYKDTEKRKKNYKNNYIGLVSIPIATVTSRQFVEKWYTISTPTVNKGKSGVPSIRIKSRYQTIIVLPMEKYKEFAEFVTNNYTELCSVLEPVISVKNKEEMACALVHILQSTGKAKDFLTDLVMSEVDRCGDHDELIFRENTLATKSIEEYLKLVGQKYLQDALGEFIKALYESDENCEVDPGKSPPNELADHQENLKMCCELAFCKIVNTYYVFPRELKEVFASWKQQCLKRGKQDISERLISASLFLRFLCPAIMSPSLFNLMQEYPDDNTSRSLTLIAKVIQNLANFTRFGNKEEYITFMNAFLEHEWTHMKCFLAEISNEDTIANKPGFGGYIDLGKEFAVLHSLLWEVVWEVDKATVEKLGPLPRILDDISKDTIHPLPIQQQLRRYPDHSSSPNVSSGLQKIFEDPADSERKLKTAPPANEDYFKGKLLSMQQTSSRSVTYSGQGEETNLPNVRSISLMNLQDPNVAQCESGSMMHEAPVRLSGSQISVIQVANIKQLRTPQTAPQVRRPLPSALNQQGILHALFFQNPVYHLNNCQPIPKVSMESSLDLLSVTSTRSLNSEDLNLSVLSNSSMEDYAKRSTLNEDFPGQGTLLDKRAMPAPQNYTVQVQIHKADQASSSSRIRSPHSLPHSASLRSTGSKSVASATMAMEPLQEGNQSQQQSSSSRESPVPKVRAIQRQQTQQMQSPVDSPPMSPVERTAAWVLNSGQYEQVEEEAEQNPDEANHTEKYQEEIVKLKDRLKASSHRLEEYEQRLLVQEQQMQQLILEHRSMMEDSKERLRKQQEEKDSQMKSIISRLMAVEEELKKDHAEMQATIDAKQKIIEAQEKRILSLDSANTRLMSALTQVKEHYGMQARSSASPTNPPRLSITENGEFRNSSC</sequence>
<keyword evidence="1" id="KW-0343">GTPase activation</keyword>
<feature type="compositionally biased region" description="Polar residues" evidence="4">
    <location>
        <begin position="842"/>
        <end position="861"/>
    </location>
</feature>
<dbReference type="PROSITE" id="PS50018">
    <property type="entry name" value="RAS_GTPASE_ACTIV_2"/>
    <property type="match status" value="1"/>
</dbReference>
<name>A0A670Y2P0_PSETE</name>
<dbReference type="Pfam" id="PF00616">
    <property type="entry name" value="RasGAP"/>
    <property type="match status" value="2"/>
</dbReference>
<dbReference type="InterPro" id="IPR021887">
    <property type="entry name" value="DAB2P_C"/>
</dbReference>
<evidence type="ECO:0000313" key="8">
    <source>
        <dbReference type="Proteomes" id="UP000472273"/>
    </source>
</evidence>
<dbReference type="Pfam" id="PF00168">
    <property type="entry name" value="C2"/>
    <property type="match status" value="1"/>
</dbReference>
<dbReference type="SUPFAM" id="SSF48350">
    <property type="entry name" value="GTPase activation domain, GAP"/>
    <property type="match status" value="1"/>
</dbReference>
<feature type="region of interest" description="Disordered" evidence="4">
    <location>
        <begin position="315"/>
        <end position="340"/>
    </location>
</feature>
<feature type="region of interest" description="Disordered" evidence="4">
    <location>
        <begin position="255"/>
        <end position="303"/>
    </location>
</feature>
<feature type="domain" description="C2" evidence="5">
    <location>
        <begin position="374"/>
        <end position="493"/>
    </location>
</feature>
<dbReference type="SMART" id="SM00323">
    <property type="entry name" value="RasGAP"/>
    <property type="match status" value="1"/>
</dbReference>
<dbReference type="FunFam" id="1.10.506.10:FF:000001">
    <property type="entry name" value="Ras GTPase-activating protein nGAP isoform 2"/>
    <property type="match status" value="1"/>
</dbReference>
<feature type="domain" description="Ras-GAP" evidence="6">
    <location>
        <begin position="553"/>
        <end position="745"/>
    </location>
</feature>
<evidence type="ECO:0000259" key="6">
    <source>
        <dbReference type="PROSITE" id="PS50018"/>
    </source>
</evidence>
<reference evidence="7" key="1">
    <citation type="submission" date="2025-08" db="UniProtKB">
        <authorList>
            <consortium name="Ensembl"/>
        </authorList>
    </citation>
    <scope>IDENTIFICATION</scope>
</reference>
<dbReference type="Pfam" id="PF25321">
    <property type="entry name" value="PH_RASGAP"/>
    <property type="match status" value="1"/>
</dbReference>
<keyword evidence="8" id="KW-1185">Reference proteome</keyword>
<organism evidence="7 8">
    <name type="scientific">Pseudonaja textilis</name>
    <name type="common">Eastern brown snake</name>
    <dbReference type="NCBI Taxonomy" id="8673"/>
    <lineage>
        <taxon>Eukaryota</taxon>
        <taxon>Metazoa</taxon>
        <taxon>Chordata</taxon>
        <taxon>Craniata</taxon>
        <taxon>Vertebrata</taxon>
        <taxon>Euteleostomi</taxon>
        <taxon>Lepidosauria</taxon>
        <taxon>Squamata</taxon>
        <taxon>Bifurcata</taxon>
        <taxon>Unidentata</taxon>
        <taxon>Episquamata</taxon>
        <taxon>Toxicofera</taxon>
        <taxon>Serpentes</taxon>
        <taxon>Colubroidea</taxon>
        <taxon>Elapidae</taxon>
        <taxon>Hydrophiinae</taxon>
        <taxon>Pseudonaja</taxon>
    </lineage>
</organism>
<evidence type="ECO:0000256" key="4">
    <source>
        <dbReference type="SAM" id="MobiDB-lite"/>
    </source>
</evidence>
<dbReference type="InterPro" id="IPR035892">
    <property type="entry name" value="C2_domain_sf"/>
</dbReference>
<dbReference type="PROSITE" id="PS50004">
    <property type="entry name" value="C2"/>
    <property type="match status" value="1"/>
</dbReference>
<evidence type="ECO:0000256" key="1">
    <source>
        <dbReference type="ARBA" id="ARBA00022468"/>
    </source>
</evidence>
<dbReference type="GeneTree" id="ENSGT00940000157702"/>
<dbReference type="InterPro" id="IPR023152">
    <property type="entry name" value="RasGAP_CS"/>
</dbReference>
<dbReference type="PANTHER" id="PTHR10194:SF52">
    <property type="entry name" value="RAS GTPASE-ACTIVATING PROTEIN NGAP"/>
    <property type="match status" value="1"/>
</dbReference>
<feature type="compositionally biased region" description="Polar residues" evidence="4">
    <location>
        <begin position="1331"/>
        <end position="1342"/>
    </location>
</feature>
<dbReference type="Gene3D" id="1.10.506.10">
    <property type="entry name" value="GTPase Activation - p120gap, domain 1"/>
    <property type="match status" value="2"/>
</dbReference>
<dbReference type="CDD" id="cd04013">
    <property type="entry name" value="C2_SynGAP_like"/>
    <property type="match status" value="1"/>
</dbReference>
<reference evidence="7" key="2">
    <citation type="submission" date="2025-09" db="UniProtKB">
        <authorList>
            <consortium name="Ensembl"/>
        </authorList>
    </citation>
    <scope>IDENTIFICATION</scope>
</reference>
<dbReference type="InterPro" id="IPR057606">
    <property type="entry name" value="SynGAP1-like_PH"/>
</dbReference>
<feature type="region of interest" description="Disordered" evidence="4">
    <location>
        <begin position="1073"/>
        <end position="1158"/>
    </location>
</feature>
<proteinExistence type="predicted"/>
<dbReference type="PROSITE" id="PS00509">
    <property type="entry name" value="RAS_GTPASE_ACTIV_1"/>
    <property type="match status" value="1"/>
</dbReference>
<dbReference type="Pfam" id="PF12004">
    <property type="entry name" value="DAB2P_C"/>
    <property type="match status" value="1"/>
</dbReference>
<dbReference type="InterPro" id="IPR001936">
    <property type="entry name" value="RasGAP_dom"/>
</dbReference>
<dbReference type="InterPro" id="IPR008936">
    <property type="entry name" value="Rho_GTPase_activation_prot"/>
</dbReference>
<evidence type="ECO:0000256" key="3">
    <source>
        <dbReference type="SAM" id="Coils"/>
    </source>
</evidence>
<dbReference type="SUPFAM" id="SSF49562">
    <property type="entry name" value="C2 domain (Calcium/lipid-binding domain, CaLB)"/>
    <property type="match status" value="1"/>
</dbReference>
<feature type="compositionally biased region" description="Low complexity" evidence="4">
    <location>
        <begin position="285"/>
        <end position="298"/>
    </location>
</feature>
<feature type="compositionally biased region" description="Low complexity" evidence="4">
    <location>
        <begin position="1080"/>
        <end position="1094"/>
    </location>
</feature>
<accession>A0A670Y2P0</accession>
<feature type="compositionally biased region" description="Basic and acidic residues" evidence="4">
    <location>
        <begin position="320"/>
        <end position="337"/>
    </location>
</feature>
<dbReference type="InterPro" id="IPR000008">
    <property type="entry name" value="C2_dom"/>
</dbReference>
<evidence type="ECO:0000259" key="5">
    <source>
        <dbReference type="PROSITE" id="PS50004"/>
    </source>
</evidence>
<dbReference type="CDD" id="cd05136">
    <property type="entry name" value="RasGAP_DAB2IP"/>
    <property type="match status" value="1"/>
</dbReference>
<dbReference type="SMART" id="SM00239">
    <property type="entry name" value="C2"/>
    <property type="match status" value="1"/>
</dbReference>
<feature type="compositionally biased region" description="Polar residues" evidence="4">
    <location>
        <begin position="1096"/>
        <end position="1107"/>
    </location>
</feature>
<evidence type="ECO:0000256" key="2">
    <source>
        <dbReference type="ARBA" id="ARBA00022553"/>
    </source>
</evidence>
<protein>
    <submittedName>
        <fullName evidence="7">RAS protein activator like 2</fullName>
    </submittedName>
</protein>
<dbReference type="Ensembl" id="ENSPTXT00000005419.1">
    <property type="protein sequence ID" value="ENSPTXP00000005258.1"/>
    <property type="gene ID" value="ENSPTXG00000003843.1"/>
</dbReference>
<keyword evidence="2" id="KW-0597">Phosphoprotein</keyword>
<dbReference type="InterPro" id="IPR039360">
    <property type="entry name" value="Ras_GTPase"/>
</dbReference>